<dbReference type="EMBL" id="VMGH01000015">
    <property type="protein sequence ID" value="TSC92124.1"/>
    <property type="molecule type" value="Genomic_DNA"/>
</dbReference>
<dbReference type="Proteomes" id="UP000318296">
    <property type="component" value="Unassembled WGS sequence"/>
</dbReference>
<accession>A0A554LGW0</accession>
<feature type="transmembrane region" description="Helical" evidence="5">
    <location>
        <begin position="89"/>
        <end position="109"/>
    </location>
</feature>
<evidence type="ECO:0000313" key="8">
    <source>
        <dbReference type="Proteomes" id="UP000318296"/>
    </source>
</evidence>
<comment type="subcellular location">
    <subcellularLocation>
        <location evidence="1">Membrane</location>
        <topology evidence="1">Multi-pass membrane protein</topology>
    </subcellularLocation>
</comment>
<name>A0A554LGW0_9BACT</name>
<keyword evidence="7" id="KW-0436">Ligase</keyword>
<dbReference type="PANTHER" id="PTHR37422">
    <property type="entry name" value="TEICHURONIC ACID BIOSYNTHESIS PROTEIN TUAE"/>
    <property type="match status" value="1"/>
</dbReference>
<dbReference type="PANTHER" id="PTHR37422:SF23">
    <property type="entry name" value="TEICHURONIC ACID BIOSYNTHESIS PROTEIN TUAE"/>
    <property type="match status" value="1"/>
</dbReference>
<organism evidence="7 8">
    <name type="scientific">Candidatus Berkelbacteria bacterium Licking1014_96</name>
    <dbReference type="NCBI Taxonomy" id="2017149"/>
    <lineage>
        <taxon>Bacteria</taxon>
        <taxon>Candidatus Berkelbacteria</taxon>
    </lineage>
</organism>
<feature type="transmembrane region" description="Helical" evidence="5">
    <location>
        <begin position="375"/>
        <end position="400"/>
    </location>
</feature>
<evidence type="ECO:0000259" key="6">
    <source>
        <dbReference type="Pfam" id="PF04932"/>
    </source>
</evidence>
<protein>
    <submittedName>
        <fullName evidence="7">O-antigen ligase WaaL</fullName>
    </submittedName>
</protein>
<feature type="domain" description="O-antigen ligase-related" evidence="6">
    <location>
        <begin position="244"/>
        <end position="392"/>
    </location>
</feature>
<comment type="caution">
    <text evidence="7">The sequence shown here is derived from an EMBL/GenBank/DDBJ whole genome shotgun (WGS) entry which is preliminary data.</text>
</comment>
<evidence type="ECO:0000256" key="2">
    <source>
        <dbReference type="ARBA" id="ARBA00022692"/>
    </source>
</evidence>
<dbReference type="GO" id="GO:0016874">
    <property type="term" value="F:ligase activity"/>
    <property type="evidence" value="ECO:0007669"/>
    <property type="project" value="UniProtKB-KW"/>
</dbReference>
<gene>
    <name evidence="7" type="ORF">CEN92_116</name>
</gene>
<evidence type="ECO:0000256" key="5">
    <source>
        <dbReference type="SAM" id="Phobius"/>
    </source>
</evidence>
<evidence type="ECO:0000256" key="4">
    <source>
        <dbReference type="ARBA" id="ARBA00023136"/>
    </source>
</evidence>
<sequence>MLFYIIIALIAVGIFILALKKPFVALLIFLFLLPLNAFIITYAKHLFDLDPTQRLILTLWKEWLVFCLLIWAVYKVTQLHNYKVTKLYWFDYLIFGLFILALLTIIWGIKDIKTIAFGLRYDFEFFAVYFIGRVMRPNPKELTTALKVVLASSLIVVIFGILQATVLPWDFLNKFGYTYALEWTPGNALQSSQIVGSTRELSRIISTLSGPNQLGSYLTLIGVLLLSIILFARKNLFKIGAGIYFLIILLPLYRTYSRSAWLGLVCALIVLLTYLIVRIFSPKRPLPKSNFLPAMITIVAVVSISIAGFAYLNSANPILLQEMARRGFSTSNHLEALSKGVELIKDHPAGLGIGFAGPASQWGLGLENSVITESFFLQIGVEMGVLGIIAFVIIIISLIIKLFREINRKEEVVSKIILLGSALGLIALSVNALFLHSFADTATSLTLFALIGMSLSRTMNKMPL</sequence>
<dbReference type="InterPro" id="IPR007016">
    <property type="entry name" value="O-antigen_ligase-rel_domated"/>
</dbReference>
<feature type="transmembrane region" description="Helical" evidence="5">
    <location>
        <begin position="23"/>
        <end position="43"/>
    </location>
</feature>
<feature type="transmembrane region" description="Helical" evidence="5">
    <location>
        <begin position="55"/>
        <end position="74"/>
    </location>
</feature>
<evidence type="ECO:0000256" key="3">
    <source>
        <dbReference type="ARBA" id="ARBA00022989"/>
    </source>
</evidence>
<proteinExistence type="predicted"/>
<keyword evidence="2 5" id="KW-0812">Transmembrane</keyword>
<dbReference type="AlphaFoldDB" id="A0A554LGW0"/>
<keyword evidence="3 5" id="KW-1133">Transmembrane helix</keyword>
<dbReference type="InterPro" id="IPR051533">
    <property type="entry name" value="WaaL-like"/>
</dbReference>
<feature type="transmembrane region" description="Helical" evidence="5">
    <location>
        <begin position="236"/>
        <end position="253"/>
    </location>
</feature>
<evidence type="ECO:0000313" key="7">
    <source>
        <dbReference type="EMBL" id="TSC92124.1"/>
    </source>
</evidence>
<feature type="transmembrane region" description="Helical" evidence="5">
    <location>
        <begin position="292"/>
        <end position="312"/>
    </location>
</feature>
<keyword evidence="4 5" id="KW-0472">Membrane</keyword>
<evidence type="ECO:0000256" key="1">
    <source>
        <dbReference type="ARBA" id="ARBA00004141"/>
    </source>
</evidence>
<feature type="transmembrane region" description="Helical" evidence="5">
    <location>
        <begin position="259"/>
        <end position="280"/>
    </location>
</feature>
<dbReference type="Pfam" id="PF04932">
    <property type="entry name" value="Wzy_C"/>
    <property type="match status" value="1"/>
</dbReference>
<feature type="transmembrane region" description="Helical" evidence="5">
    <location>
        <begin position="214"/>
        <end position="231"/>
    </location>
</feature>
<dbReference type="GO" id="GO:0016020">
    <property type="term" value="C:membrane"/>
    <property type="evidence" value="ECO:0007669"/>
    <property type="project" value="UniProtKB-SubCell"/>
</dbReference>
<feature type="transmembrane region" description="Helical" evidence="5">
    <location>
        <begin position="145"/>
        <end position="166"/>
    </location>
</feature>
<feature type="transmembrane region" description="Helical" evidence="5">
    <location>
        <begin position="412"/>
        <end position="435"/>
    </location>
</feature>
<reference evidence="7 8" key="1">
    <citation type="submission" date="2017-07" db="EMBL/GenBank/DDBJ databases">
        <title>Mechanisms for carbon and nitrogen cycling indicate functional differentiation within the Candidate Phyla Radiation.</title>
        <authorList>
            <person name="Danczak R.E."/>
            <person name="Johnston M.D."/>
            <person name="Kenah C."/>
            <person name="Slattery M."/>
            <person name="Wrighton K.C."/>
            <person name="Wilkins M.J."/>
        </authorList>
    </citation>
    <scope>NUCLEOTIDE SEQUENCE [LARGE SCALE GENOMIC DNA]</scope>
    <source>
        <strain evidence="7">Licking1014_96</strain>
    </source>
</reference>